<reference evidence="4" key="1">
    <citation type="journal article" date="2014" name="Int. J. Syst. Evol. Microbiol.">
        <title>Complete genome of a new Firmicutes species belonging to the dominant human colonic microbiota ('Ruminococcus bicirculans') reveals two chromosomes and a selective capacity to utilize plant glucans.</title>
        <authorList>
            <consortium name="NISC Comparative Sequencing Program"/>
            <person name="Wegmann U."/>
            <person name="Louis P."/>
            <person name="Goesmann A."/>
            <person name="Henrissat B."/>
            <person name="Duncan S.H."/>
            <person name="Flint H.J."/>
        </authorList>
    </citation>
    <scope>NUCLEOTIDE SEQUENCE</scope>
    <source>
        <strain evidence="4">CGMCC 4.5581</strain>
    </source>
</reference>
<keyword evidence="2" id="KW-1133">Transmembrane helix</keyword>
<sequence>MTTGVGPDGQDMPPPPLLTPNDLAAPNAGPTTSARDIDLPRHPAVPKSEQDVAPETAPTLQARVADGVRLDTLQVYNWGTYHSKVYTLGLQGGNGLLTGDVGSGKSTLVDAMTALLAPANRIVFNAAAGADRDERSLTSYALGQYGKIEDESTSSSRAQYLRTRAGTLSAIVATFASLTGLISGGLVLTFNDRTSAPQRMYLVADRSVDIETGLLGHADIKGVKASLRASGIELFDSFERYQGALCRKLGLSPAGLALFATTVSMKQVGNLTDFVRSHMLDAPDIGRVIDTMLSHYGDLTRAHDLVVDVRKQLEVLDEVERYSRRYDDSGARISATEHAARAVPAHVDRLRATLLQSAISEAEGNLPALASQIDRIGQDIALDREREVALNVALNEADGGKVETARLGLVEARKQVEQVATSHAKVLEWAAAAEVRPPAGPEEFPAFRGALDRARQRTTEEQAAQDDAFFAARTVVNEIAGQLKATEDELRDAGTRDSNIPTDAVRLRDLMCTELGLPAGVLPYAGELLSVAADHKADWEPAAERLLRPLALSLLVPDQHYRAVAAWVDSHHLRSRLVYQAVRGRLEPVIARGDSMAAKIEIKTGTVVSDWLAAEVARRFRHVCVDDATALATHETAVTRAGQIKGGSRHEKDDRHKLDDRSRYVLGWDNRARRAALAQQVEQLREQVTDAVAEWDIVKKAGVALKDRTDAVTLLWQTCTDPASVDLAGAHERVKQSKQHYDTLVNDPTIAKVMAELTLVLARLREADDRRTELTRRSGQVTGRMEECRRQLGKIDVVDVELESTPAELFAAALAEAGDEPEQVEDCGHWQNAILAGLERVRALATQNRARAGQYLVAEQQKFAAGWPQLCEEIDTRSTEVRNELLELQRRLKTDDLPRFEADFRTHLEKQAINEIAAFHRGLVNESKKIAGRLETINAALARTNFGADTYIVLEAKPTTSPQILDFRADLRSITEGAVDDDEESLYSEARFLRVRDLLDRFVGRPDSVVADRGWATRVTDVRQWFTFAASERTREDDTQVEYYTDSDGKSGGQKEKLAYTILAASLAYQYGLADGRADAFRFVMIDEAFTKGSDEAGRFGMDLFTRLGLQMLVITPLQKIWTIEPYVSAVGFAHAVGRRSEMITMTVEEYRARRAAHAYGPPALPAAVDEGGDIAASPSSDARPDRDRAVDVVLTPRVQQPFSDAGLPQPPA</sequence>
<evidence type="ECO:0000313" key="4">
    <source>
        <dbReference type="EMBL" id="GGL76590.1"/>
    </source>
</evidence>
<dbReference type="Pfam" id="PF13555">
    <property type="entry name" value="AAA_29"/>
    <property type="match status" value="1"/>
</dbReference>
<reference evidence="4" key="4">
    <citation type="submission" date="2024-05" db="EMBL/GenBank/DDBJ databases">
        <authorList>
            <person name="Sun Q."/>
            <person name="Zhou Y."/>
        </authorList>
    </citation>
    <scope>NUCLEOTIDE SEQUENCE</scope>
    <source>
        <strain evidence="4">CGMCC 4.5581</strain>
    </source>
</reference>
<evidence type="ECO:0000313" key="7">
    <source>
        <dbReference type="Proteomes" id="UP000648663"/>
    </source>
</evidence>
<keyword evidence="4" id="KW-0067">ATP-binding</keyword>
<evidence type="ECO:0000256" key="1">
    <source>
        <dbReference type="SAM" id="MobiDB-lite"/>
    </source>
</evidence>
<dbReference type="InterPro" id="IPR027417">
    <property type="entry name" value="P-loop_NTPase"/>
</dbReference>
<evidence type="ECO:0000313" key="5">
    <source>
        <dbReference type="EMBL" id="NIH69214.1"/>
    </source>
</evidence>
<reference evidence="5 6" key="3">
    <citation type="submission" date="2020-02" db="EMBL/GenBank/DDBJ databases">
        <title>Sequencing the genomes of 1000 actinobacteria strains.</title>
        <authorList>
            <person name="Klenk H.-P."/>
        </authorList>
    </citation>
    <scope>NUCLEOTIDE SEQUENCE [LARGE SCALE GENOMIC DNA]</scope>
    <source>
        <strain evidence="5 6">DSM 45201</strain>
    </source>
</reference>
<keyword evidence="4" id="KW-0547">Nucleotide-binding</keyword>
<dbReference type="InterPro" id="IPR003593">
    <property type="entry name" value="AAA+_ATPase"/>
</dbReference>
<dbReference type="Proteomes" id="UP000552836">
    <property type="component" value="Unassembled WGS sequence"/>
</dbReference>
<keyword evidence="7" id="KW-1185">Reference proteome</keyword>
<keyword evidence="2" id="KW-0812">Transmembrane</keyword>
<dbReference type="SMART" id="SM00382">
    <property type="entry name" value="AAA"/>
    <property type="match status" value="1"/>
</dbReference>
<dbReference type="AlphaFoldDB" id="A0A846LS00"/>
<dbReference type="EMBL" id="BMMI01000007">
    <property type="protein sequence ID" value="GGL76590.1"/>
    <property type="molecule type" value="Genomic_DNA"/>
</dbReference>
<feature type="transmembrane region" description="Helical" evidence="2">
    <location>
        <begin position="165"/>
        <end position="190"/>
    </location>
</feature>
<dbReference type="Gene3D" id="3.40.50.300">
    <property type="entry name" value="P-loop containing nucleotide triphosphate hydrolases"/>
    <property type="match status" value="1"/>
</dbReference>
<evidence type="ECO:0000313" key="6">
    <source>
        <dbReference type="Proteomes" id="UP000552836"/>
    </source>
</evidence>
<organism evidence="5 6">
    <name type="scientific">Modestobacter marinus</name>
    <dbReference type="NCBI Taxonomy" id="477641"/>
    <lineage>
        <taxon>Bacteria</taxon>
        <taxon>Bacillati</taxon>
        <taxon>Actinomycetota</taxon>
        <taxon>Actinomycetes</taxon>
        <taxon>Geodermatophilales</taxon>
        <taxon>Geodermatophilaceae</taxon>
        <taxon>Modestobacter</taxon>
    </lineage>
</organism>
<accession>A0A846LS00</accession>
<reference evidence="7" key="2">
    <citation type="journal article" date="2019" name="Int. J. Syst. Evol. Microbiol.">
        <title>The Global Catalogue of Microorganisms (GCM) 10K type strain sequencing project: providing services to taxonomists for standard genome sequencing and annotation.</title>
        <authorList>
            <consortium name="The Broad Institute Genomics Platform"/>
            <consortium name="The Broad Institute Genome Sequencing Center for Infectious Disease"/>
            <person name="Wu L."/>
            <person name="Ma J."/>
        </authorList>
    </citation>
    <scope>NUCLEOTIDE SEQUENCE [LARGE SCALE GENOMIC DNA]</scope>
    <source>
        <strain evidence="7">CGMCC 4.5581</strain>
    </source>
</reference>
<dbReference type="EMBL" id="JAAMPA010000002">
    <property type="protein sequence ID" value="NIH69214.1"/>
    <property type="molecule type" value="Genomic_DNA"/>
</dbReference>
<comment type="caution">
    <text evidence="5">The sequence shown here is derived from an EMBL/GenBank/DDBJ whole genome shotgun (WGS) entry which is preliminary data.</text>
</comment>
<evidence type="ECO:0000259" key="3">
    <source>
        <dbReference type="SMART" id="SM00382"/>
    </source>
</evidence>
<protein>
    <submittedName>
        <fullName evidence="4">ATP-binding protein</fullName>
    </submittedName>
    <submittedName>
        <fullName evidence="5">Uncharacterized protein YPO0396</fullName>
    </submittedName>
</protein>
<feature type="domain" description="AAA+ ATPase" evidence="3">
    <location>
        <begin position="91"/>
        <end position="313"/>
    </location>
</feature>
<evidence type="ECO:0000256" key="2">
    <source>
        <dbReference type="SAM" id="Phobius"/>
    </source>
</evidence>
<proteinExistence type="predicted"/>
<dbReference type="SUPFAM" id="SSF52540">
    <property type="entry name" value="P-loop containing nucleoside triphosphate hydrolases"/>
    <property type="match status" value="1"/>
</dbReference>
<feature type="region of interest" description="Disordered" evidence="1">
    <location>
        <begin position="1"/>
        <end position="56"/>
    </location>
</feature>
<dbReference type="GO" id="GO:0005524">
    <property type="term" value="F:ATP binding"/>
    <property type="evidence" value="ECO:0007669"/>
    <property type="project" value="UniProtKB-KW"/>
</dbReference>
<name>A0A846LS00_9ACTN</name>
<dbReference type="Pfam" id="PF13558">
    <property type="entry name" value="SbcC_Walker_B"/>
    <property type="match status" value="1"/>
</dbReference>
<gene>
    <name evidence="5" type="ORF">FB380_003702</name>
    <name evidence="4" type="ORF">GCM10011589_35850</name>
</gene>
<dbReference type="Proteomes" id="UP000648663">
    <property type="component" value="Unassembled WGS sequence"/>
</dbReference>
<feature type="region of interest" description="Disordered" evidence="1">
    <location>
        <begin position="1170"/>
        <end position="1193"/>
    </location>
</feature>
<dbReference type="RefSeq" id="WP_166756772.1">
    <property type="nucleotide sequence ID" value="NZ_BAABJU010000003.1"/>
</dbReference>
<keyword evidence="2" id="KW-0472">Membrane</keyword>